<dbReference type="SUPFAM" id="SSF52047">
    <property type="entry name" value="RNI-like"/>
    <property type="match status" value="1"/>
</dbReference>
<proteinExistence type="predicted"/>
<dbReference type="SMART" id="SM00367">
    <property type="entry name" value="LRR_CC"/>
    <property type="match status" value="2"/>
</dbReference>
<dbReference type="GO" id="GO:0031146">
    <property type="term" value="P:SCF-dependent proteasomal ubiquitin-dependent protein catabolic process"/>
    <property type="evidence" value="ECO:0007669"/>
    <property type="project" value="TreeGrafter"/>
</dbReference>
<dbReference type="InterPro" id="IPR006553">
    <property type="entry name" value="Leu-rich_rpt_Cys-con_subtyp"/>
</dbReference>
<evidence type="ECO:0000256" key="1">
    <source>
        <dbReference type="ARBA" id="ARBA00022614"/>
    </source>
</evidence>
<keyword evidence="2" id="KW-0677">Repeat</keyword>
<evidence type="ECO:0000313" key="3">
    <source>
        <dbReference type="EMBL" id="SVD96040.1"/>
    </source>
</evidence>
<organism evidence="3">
    <name type="scientific">marine metagenome</name>
    <dbReference type="NCBI Taxonomy" id="408172"/>
    <lineage>
        <taxon>unclassified sequences</taxon>
        <taxon>metagenomes</taxon>
        <taxon>ecological metagenomes</taxon>
    </lineage>
</organism>
<dbReference type="Gene3D" id="3.80.10.10">
    <property type="entry name" value="Ribonuclease Inhibitor"/>
    <property type="match status" value="1"/>
</dbReference>
<dbReference type="InterPro" id="IPR025875">
    <property type="entry name" value="Leu-rich_rpt_4"/>
</dbReference>
<reference evidence="3" key="1">
    <citation type="submission" date="2018-05" db="EMBL/GenBank/DDBJ databases">
        <authorList>
            <person name="Lanie J.A."/>
            <person name="Ng W.-L."/>
            <person name="Kazmierczak K.M."/>
            <person name="Andrzejewski T.M."/>
            <person name="Davidsen T.M."/>
            <person name="Wayne K.J."/>
            <person name="Tettelin H."/>
            <person name="Glass J.I."/>
            <person name="Rusch D."/>
            <person name="Podicherti R."/>
            <person name="Tsui H.-C.T."/>
            <person name="Winkler M.E."/>
        </authorList>
    </citation>
    <scope>NUCLEOTIDE SEQUENCE</scope>
</reference>
<dbReference type="PANTHER" id="PTHR13318">
    <property type="entry name" value="PARTNER OF PAIRED, ISOFORM B-RELATED"/>
    <property type="match status" value="1"/>
</dbReference>
<dbReference type="GO" id="GO:0019005">
    <property type="term" value="C:SCF ubiquitin ligase complex"/>
    <property type="evidence" value="ECO:0007669"/>
    <property type="project" value="TreeGrafter"/>
</dbReference>
<dbReference type="PANTHER" id="PTHR13318:SF95">
    <property type="entry name" value="F-BOX PROTEIN YLR352W"/>
    <property type="match status" value="1"/>
</dbReference>
<sequence>VCLCGVGCGGSMGDKIAESNAATAAQEQSALVEKQIREFLDKPTGDLTEADLEKITGLGFAGSEITDIGLKEVAECKNLTRLVLKFTNITDEGLKEVAKLKNLTRLDLINTRITDAGLKEIAKLEKLTELSLYRNRITKAQIDELQKALPNCEISHNSKK</sequence>
<name>A0A382ZL68_9ZZZZ</name>
<dbReference type="Pfam" id="PF13516">
    <property type="entry name" value="LRR_6"/>
    <property type="match status" value="1"/>
</dbReference>
<dbReference type="InterPro" id="IPR032675">
    <property type="entry name" value="LRR_dom_sf"/>
</dbReference>
<dbReference type="InterPro" id="IPR001611">
    <property type="entry name" value="Leu-rich_rpt"/>
</dbReference>
<accession>A0A382ZL68</accession>
<keyword evidence="1" id="KW-0433">Leucine-rich repeat</keyword>
<protein>
    <submittedName>
        <fullName evidence="3">Uncharacterized protein</fullName>
    </submittedName>
</protein>
<feature type="non-terminal residue" evidence="3">
    <location>
        <position position="1"/>
    </location>
</feature>
<dbReference type="Pfam" id="PF12799">
    <property type="entry name" value="LRR_4"/>
    <property type="match status" value="1"/>
</dbReference>
<dbReference type="EMBL" id="UINC01184701">
    <property type="protein sequence ID" value="SVD96040.1"/>
    <property type="molecule type" value="Genomic_DNA"/>
</dbReference>
<dbReference type="AlphaFoldDB" id="A0A382ZL68"/>
<gene>
    <name evidence="3" type="ORF">METZ01_LOCUS448894</name>
</gene>
<evidence type="ECO:0000256" key="2">
    <source>
        <dbReference type="ARBA" id="ARBA00022737"/>
    </source>
</evidence>